<dbReference type="InterPro" id="IPR036291">
    <property type="entry name" value="NAD(P)-bd_dom_sf"/>
</dbReference>
<dbReference type="PROSITE" id="PS00061">
    <property type="entry name" value="ADH_SHORT"/>
    <property type="match status" value="1"/>
</dbReference>
<gene>
    <name evidence="3" type="ORF">BG61_25725</name>
</gene>
<comment type="similarity">
    <text evidence="1">Belongs to the short-chain dehydrogenases/reductases (SDR) family.</text>
</comment>
<dbReference type="SMART" id="SM00822">
    <property type="entry name" value="PKS_KR"/>
    <property type="match status" value="1"/>
</dbReference>
<dbReference type="InterPro" id="IPR020904">
    <property type="entry name" value="Sc_DH/Rdtase_CS"/>
</dbReference>
<evidence type="ECO:0000313" key="4">
    <source>
        <dbReference type="Proteomes" id="UP000027466"/>
    </source>
</evidence>
<name>A0A069PKK5_9BURK</name>
<dbReference type="SUPFAM" id="SSF51735">
    <property type="entry name" value="NAD(P)-binding Rossmann-fold domains"/>
    <property type="match status" value="1"/>
</dbReference>
<dbReference type="PANTHER" id="PTHR42760">
    <property type="entry name" value="SHORT-CHAIN DEHYDROGENASES/REDUCTASES FAMILY MEMBER"/>
    <property type="match status" value="1"/>
</dbReference>
<dbReference type="Pfam" id="PF13561">
    <property type="entry name" value="adh_short_C2"/>
    <property type="match status" value="1"/>
</dbReference>
<organism evidence="3 4">
    <name type="scientific">Caballeronia glathei</name>
    <dbReference type="NCBI Taxonomy" id="60547"/>
    <lineage>
        <taxon>Bacteria</taxon>
        <taxon>Pseudomonadati</taxon>
        <taxon>Pseudomonadota</taxon>
        <taxon>Betaproteobacteria</taxon>
        <taxon>Burkholderiales</taxon>
        <taxon>Burkholderiaceae</taxon>
        <taxon>Caballeronia</taxon>
    </lineage>
</organism>
<dbReference type="NCBIfam" id="NF005559">
    <property type="entry name" value="PRK07231.1"/>
    <property type="match status" value="1"/>
</dbReference>
<dbReference type="EMBL" id="JFHC01000040">
    <property type="protein sequence ID" value="KDR40474.1"/>
    <property type="molecule type" value="Genomic_DNA"/>
</dbReference>
<comment type="caution">
    <text evidence="3">The sequence shown here is derived from an EMBL/GenBank/DDBJ whole genome shotgun (WGS) entry which is preliminary data.</text>
</comment>
<dbReference type="Gene3D" id="3.40.50.720">
    <property type="entry name" value="NAD(P)-binding Rossmann-like Domain"/>
    <property type="match status" value="1"/>
</dbReference>
<evidence type="ECO:0000259" key="2">
    <source>
        <dbReference type="SMART" id="SM00822"/>
    </source>
</evidence>
<protein>
    <submittedName>
        <fullName evidence="3">Short-chain dehydrogenase</fullName>
    </submittedName>
</protein>
<dbReference type="AlphaFoldDB" id="A0A069PKK5"/>
<dbReference type="InterPro" id="IPR002347">
    <property type="entry name" value="SDR_fam"/>
</dbReference>
<dbReference type="PRINTS" id="PR00080">
    <property type="entry name" value="SDRFAMILY"/>
</dbReference>
<dbReference type="Proteomes" id="UP000027466">
    <property type="component" value="Unassembled WGS sequence"/>
</dbReference>
<dbReference type="FunFam" id="3.40.50.720:FF:000084">
    <property type="entry name" value="Short-chain dehydrogenase reductase"/>
    <property type="match status" value="1"/>
</dbReference>
<dbReference type="STRING" id="60547.GCA_000751215_03868"/>
<reference evidence="3 4" key="1">
    <citation type="submission" date="2014-03" db="EMBL/GenBank/DDBJ databases">
        <title>Draft Genome Sequences of Four Burkholderia Strains.</title>
        <authorList>
            <person name="Liu X.Y."/>
            <person name="Li C.X."/>
            <person name="Xu J.H."/>
        </authorList>
    </citation>
    <scope>NUCLEOTIDE SEQUENCE [LARGE SCALE GENOMIC DNA]</scope>
    <source>
        <strain evidence="3 4">DSM 50014</strain>
    </source>
</reference>
<evidence type="ECO:0000256" key="1">
    <source>
        <dbReference type="ARBA" id="ARBA00006484"/>
    </source>
</evidence>
<dbReference type="CDD" id="cd05233">
    <property type="entry name" value="SDR_c"/>
    <property type="match status" value="1"/>
</dbReference>
<dbReference type="GO" id="GO:0016616">
    <property type="term" value="F:oxidoreductase activity, acting on the CH-OH group of donors, NAD or NADP as acceptor"/>
    <property type="evidence" value="ECO:0007669"/>
    <property type="project" value="UniProtKB-ARBA"/>
</dbReference>
<dbReference type="InterPro" id="IPR057326">
    <property type="entry name" value="KR_dom"/>
</dbReference>
<sequence>MDTRLDGRVVLVTGAARGIGLRVAEYCAGHGATVWLADLDGDAAMRAAAALGGRAGGVGLGLDVRDGAAVRQAVERIVREHGAIDALFNSAGILAQGPFEETTPAAFDALMAVNVTGVFHCVQAVAPCMKRQGRGTIVSVASVSAMRGGGSVGNVWYGASKAAVVAITQGLARELGPFGVRVNAIAPALVETEMVREALTPEVRERVLTRFPLRRLATVDDVARAAVFLASDAASFITGETLAVDGGFLKS</sequence>
<evidence type="ECO:0000313" key="3">
    <source>
        <dbReference type="EMBL" id="KDR40474.1"/>
    </source>
</evidence>
<feature type="domain" description="Ketoreductase" evidence="2">
    <location>
        <begin position="8"/>
        <end position="188"/>
    </location>
</feature>
<accession>A0A069PKK5</accession>
<keyword evidence="4" id="KW-1185">Reference proteome</keyword>
<dbReference type="PRINTS" id="PR00081">
    <property type="entry name" value="GDHRDH"/>
</dbReference>
<proteinExistence type="inferred from homology"/>